<name>A0A1A9WFG0_9MUSC</name>
<proteinExistence type="predicted"/>
<sequence>MFNDRQSRQFSQESPAEILAHVLPSYIQKNHKQELQEAIRKSLLGISFPLLNIFPAKNLSKDLLKPHINANDANDSIGLYTLIIVNCCAKTTTATSTHSPQHAYVVLLAKLLLHALHTFVAVTVIVTNQFLNCKSFGKAYSLTKEITLSPSSSSLSLSLSLSLSVSVSFYA</sequence>
<protein>
    <submittedName>
        <fullName evidence="2">Uncharacterized protein</fullName>
    </submittedName>
</protein>
<dbReference type="Proteomes" id="UP000091820">
    <property type="component" value="Unassembled WGS sequence"/>
</dbReference>
<keyword evidence="1" id="KW-0812">Transmembrane</keyword>
<keyword evidence="1" id="KW-1133">Transmembrane helix</keyword>
<keyword evidence="3" id="KW-1185">Reference proteome</keyword>
<dbReference type="EnsemblMetazoa" id="GBRI017771-RA">
    <property type="protein sequence ID" value="GBRI017771-PA"/>
    <property type="gene ID" value="GBRI017771"/>
</dbReference>
<evidence type="ECO:0000313" key="2">
    <source>
        <dbReference type="EnsemblMetazoa" id="GBRI017771-PA"/>
    </source>
</evidence>
<feature type="transmembrane region" description="Helical" evidence="1">
    <location>
        <begin position="111"/>
        <end position="131"/>
    </location>
</feature>
<reference evidence="2" key="2">
    <citation type="submission" date="2020-05" db="UniProtKB">
        <authorList>
            <consortium name="EnsemblMetazoa"/>
        </authorList>
    </citation>
    <scope>IDENTIFICATION</scope>
    <source>
        <strain evidence="2">IAEA</strain>
    </source>
</reference>
<evidence type="ECO:0000256" key="1">
    <source>
        <dbReference type="SAM" id="Phobius"/>
    </source>
</evidence>
<accession>A0A1A9WFG0</accession>
<reference evidence="3" key="1">
    <citation type="submission" date="2014-03" db="EMBL/GenBank/DDBJ databases">
        <authorList>
            <person name="Aksoy S."/>
            <person name="Warren W."/>
            <person name="Wilson R.K."/>
        </authorList>
    </citation>
    <scope>NUCLEOTIDE SEQUENCE [LARGE SCALE GENOMIC DNA]</scope>
    <source>
        <strain evidence="3">IAEA</strain>
    </source>
</reference>
<organism evidence="2 3">
    <name type="scientific">Glossina brevipalpis</name>
    <dbReference type="NCBI Taxonomy" id="37001"/>
    <lineage>
        <taxon>Eukaryota</taxon>
        <taxon>Metazoa</taxon>
        <taxon>Ecdysozoa</taxon>
        <taxon>Arthropoda</taxon>
        <taxon>Hexapoda</taxon>
        <taxon>Insecta</taxon>
        <taxon>Pterygota</taxon>
        <taxon>Neoptera</taxon>
        <taxon>Endopterygota</taxon>
        <taxon>Diptera</taxon>
        <taxon>Brachycera</taxon>
        <taxon>Muscomorpha</taxon>
        <taxon>Hippoboscoidea</taxon>
        <taxon>Glossinidae</taxon>
        <taxon>Glossina</taxon>
    </lineage>
</organism>
<evidence type="ECO:0000313" key="3">
    <source>
        <dbReference type="Proteomes" id="UP000091820"/>
    </source>
</evidence>
<dbReference type="VEuPathDB" id="VectorBase:GBRI017771"/>
<keyword evidence="1" id="KW-0472">Membrane</keyword>
<dbReference type="AlphaFoldDB" id="A0A1A9WFG0"/>